<keyword evidence="2" id="KW-0479">Metal-binding</keyword>
<evidence type="ECO:0000256" key="3">
    <source>
        <dbReference type="ARBA" id="ARBA00022737"/>
    </source>
</evidence>
<feature type="region of interest" description="Disordered" evidence="11">
    <location>
        <begin position="458"/>
        <end position="484"/>
    </location>
</feature>
<protein>
    <recommendedName>
        <fullName evidence="12">C2H2-type domain-containing protein</fullName>
    </recommendedName>
</protein>
<feature type="domain" description="C2H2-type" evidence="12">
    <location>
        <begin position="340"/>
        <end position="367"/>
    </location>
</feature>
<feature type="domain" description="C2H2-type" evidence="12">
    <location>
        <begin position="312"/>
        <end position="339"/>
    </location>
</feature>
<proteinExistence type="predicted"/>
<dbReference type="Proteomes" id="UP001148838">
    <property type="component" value="Unassembled WGS sequence"/>
</dbReference>
<keyword evidence="5" id="KW-0862">Zinc</keyword>
<dbReference type="InterPro" id="IPR013087">
    <property type="entry name" value="Znf_C2H2_type"/>
</dbReference>
<evidence type="ECO:0000256" key="11">
    <source>
        <dbReference type="SAM" id="MobiDB-lite"/>
    </source>
</evidence>
<evidence type="ECO:0000256" key="4">
    <source>
        <dbReference type="ARBA" id="ARBA00022771"/>
    </source>
</evidence>
<evidence type="ECO:0000256" key="5">
    <source>
        <dbReference type="ARBA" id="ARBA00022833"/>
    </source>
</evidence>
<keyword evidence="7" id="KW-0238">DNA-binding</keyword>
<dbReference type="PANTHER" id="PTHR23226:SF397">
    <property type="entry name" value="C2H2-TYPE DOMAIN-CONTAINING PROTEIN"/>
    <property type="match status" value="1"/>
</dbReference>
<comment type="caution">
    <text evidence="13">The sequence shown here is derived from an EMBL/GenBank/DDBJ whole genome shotgun (WGS) entry which is preliminary data.</text>
</comment>
<evidence type="ECO:0000256" key="1">
    <source>
        <dbReference type="ARBA" id="ARBA00004123"/>
    </source>
</evidence>
<evidence type="ECO:0000256" key="7">
    <source>
        <dbReference type="ARBA" id="ARBA00023125"/>
    </source>
</evidence>
<keyword evidence="9" id="KW-0539">Nucleus</keyword>
<keyword evidence="3" id="KW-0677">Repeat</keyword>
<evidence type="ECO:0000256" key="2">
    <source>
        <dbReference type="ARBA" id="ARBA00022723"/>
    </source>
</evidence>
<dbReference type="Gene3D" id="3.30.160.60">
    <property type="entry name" value="Classic Zinc Finger"/>
    <property type="match status" value="8"/>
</dbReference>
<keyword evidence="6" id="KW-0805">Transcription regulation</keyword>
<dbReference type="Pfam" id="PF00096">
    <property type="entry name" value="zf-C2H2"/>
    <property type="match status" value="6"/>
</dbReference>
<keyword evidence="14" id="KW-1185">Reference proteome</keyword>
<feature type="domain" description="C2H2-type" evidence="12">
    <location>
        <begin position="368"/>
        <end position="395"/>
    </location>
</feature>
<name>A0ABQ8RWC0_PERAM</name>
<dbReference type="Pfam" id="PF16622">
    <property type="entry name" value="zf-C2H2_11"/>
    <property type="match status" value="1"/>
</dbReference>
<evidence type="ECO:0000313" key="14">
    <source>
        <dbReference type="Proteomes" id="UP001148838"/>
    </source>
</evidence>
<sequence>MKINCLWRKPNTDNDRNNTLARVKQGSGCLQMVWGTLSSKMGLWIIVMDAMKMDPKVDPLAVQTSDNRNEEKKHLSQDGNLLNVDLSRVKTECVDHSYDVTSEMEFEETPAPFTFAVVKCEAVEDPFSMIAVKDELKQEVILEEDQILSERIAVTHDSRMPLQYDRIIEDHVITERSSKNSDSSEEAGCESSSDCHYPGRQEDNVEAQSCSLKPDHSVQSSAEDSSTQKCNICNKILASSLSLERHLKIHSEERPFKCDDCGKSFTLMKNLRKHMRMHTGEFLFECEECGKCFPQSSELKRHARQHTGEKPFKCDVCGKCFSRSDRVKVHARQHTGEKPFTCTECGKSFSDSRYLRVHERHHRGEKEFKCNECGRCFSQSGKLKIHSRLHTGEKPFKCSDCGKCFSDSSYLKIHVRQHTGEKPFKCDVCGKGFTTARFDAICRRLQCLLNHCHRSNTPPPLPSTTAHRRAKISSGSRDTEDDDT</sequence>
<dbReference type="PANTHER" id="PTHR23226">
    <property type="entry name" value="ZINC FINGER AND SCAN DOMAIN-CONTAINING"/>
    <property type="match status" value="1"/>
</dbReference>
<dbReference type="SUPFAM" id="SSF57667">
    <property type="entry name" value="beta-beta-alpha zinc fingers"/>
    <property type="match status" value="4"/>
</dbReference>
<feature type="domain" description="C2H2-type" evidence="12">
    <location>
        <begin position="228"/>
        <end position="255"/>
    </location>
</feature>
<evidence type="ECO:0000313" key="13">
    <source>
        <dbReference type="EMBL" id="KAJ4426026.1"/>
    </source>
</evidence>
<feature type="domain" description="C2H2-type" evidence="12">
    <location>
        <begin position="396"/>
        <end position="423"/>
    </location>
</feature>
<dbReference type="EMBL" id="JAJSOF020000041">
    <property type="protein sequence ID" value="KAJ4426026.1"/>
    <property type="molecule type" value="Genomic_DNA"/>
</dbReference>
<evidence type="ECO:0000259" key="12">
    <source>
        <dbReference type="PROSITE" id="PS50157"/>
    </source>
</evidence>
<dbReference type="SMART" id="SM00355">
    <property type="entry name" value="ZnF_C2H2"/>
    <property type="match status" value="7"/>
</dbReference>
<feature type="domain" description="C2H2-type" evidence="12">
    <location>
        <begin position="256"/>
        <end position="283"/>
    </location>
</feature>
<evidence type="ECO:0000256" key="9">
    <source>
        <dbReference type="ARBA" id="ARBA00023242"/>
    </source>
</evidence>
<accession>A0ABQ8RWC0</accession>
<comment type="subcellular location">
    <subcellularLocation>
        <location evidence="1">Nucleus</location>
    </subcellularLocation>
</comment>
<dbReference type="PROSITE" id="PS00028">
    <property type="entry name" value="ZINC_FINGER_C2H2_1"/>
    <property type="match status" value="7"/>
</dbReference>
<evidence type="ECO:0000256" key="10">
    <source>
        <dbReference type="PROSITE-ProRule" id="PRU00042"/>
    </source>
</evidence>
<keyword evidence="8" id="KW-0804">Transcription</keyword>
<dbReference type="PROSITE" id="PS50157">
    <property type="entry name" value="ZINC_FINGER_C2H2_2"/>
    <property type="match status" value="7"/>
</dbReference>
<dbReference type="InterPro" id="IPR036236">
    <property type="entry name" value="Znf_C2H2_sf"/>
</dbReference>
<feature type="domain" description="C2H2-type" evidence="12">
    <location>
        <begin position="284"/>
        <end position="311"/>
    </location>
</feature>
<dbReference type="InterPro" id="IPR041697">
    <property type="entry name" value="Znf-C2H2_11"/>
</dbReference>
<feature type="region of interest" description="Disordered" evidence="11">
    <location>
        <begin position="175"/>
        <end position="198"/>
    </location>
</feature>
<evidence type="ECO:0000256" key="8">
    <source>
        <dbReference type="ARBA" id="ARBA00023163"/>
    </source>
</evidence>
<reference evidence="13 14" key="1">
    <citation type="journal article" date="2022" name="Allergy">
        <title>Genome assembly and annotation of Periplaneta americana reveal a comprehensive cockroach allergen profile.</title>
        <authorList>
            <person name="Wang L."/>
            <person name="Xiong Q."/>
            <person name="Saelim N."/>
            <person name="Wang L."/>
            <person name="Nong W."/>
            <person name="Wan A.T."/>
            <person name="Shi M."/>
            <person name="Liu X."/>
            <person name="Cao Q."/>
            <person name="Hui J.H.L."/>
            <person name="Sookrung N."/>
            <person name="Leung T.F."/>
            <person name="Tungtrongchitr A."/>
            <person name="Tsui S.K.W."/>
        </authorList>
    </citation>
    <scope>NUCLEOTIDE SEQUENCE [LARGE SCALE GENOMIC DNA]</scope>
    <source>
        <strain evidence="13">PWHHKU_190912</strain>
    </source>
</reference>
<evidence type="ECO:0000256" key="6">
    <source>
        <dbReference type="ARBA" id="ARBA00023015"/>
    </source>
</evidence>
<keyword evidence="4 10" id="KW-0863">Zinc-finger</keyword>
<gene>
    <name evidence="13" type="ORF">ANN_27653</name>
</gene>
<organism evidence="13 14">
    <name type="scientific">Periplaneta americana</name>
    <name type="common">American cockroach</name>
    <name type="synonym">Blatta americana</name>
    <dbReference type="NCBI Taxonomy" id="6978"/>
    <lineage>
        <taxon>Eukaryota</taxon>
        <taxon>Metazoa</taxon>
        <taxon>Ecdysozoa</taxon>
        <taxon>Arthropoda</taxon>
        <taxon>Hexapoda</taxon>
        <taxon>Insecta</taxon>
        <taxon>Pterygota</taxon>
        <taxon>Neoptera</taxon>
        <taxon>Polyneoptera</taxon>
        <taxon>Dictyoptera</taxon>
        <taxon>Blattodea</taxon>
        <taxon>Blattoidea</taxon>
        <taxon>Blattidae</taxon>
        <taxon>Blattinae</taxon>
        <taxon>Periplaneta</taxon>
    </lineage>
</organism>